<organism evidence="1 2">
    <name type="scientific">Wenjunlia tyrosinilytica</name>
    <dbReference type="NCBI Taxonomy" id="1544741"/>
    <lineage>
        <taxon>Bacteria</taxon>
        <taxon>Bacillati</taxon>
        <taxon>Actinomycetota</taxon>
        <taxon>Actinomycetes</taxon>
        <taxon>Kitasatosporales</taxon>
        <taxon>Streptomycetaceae</taxon>
        <taxon>Wenjunlia</taxon>
    </lineage>
</organism>
<keyword evidence="2" id="KW-1185">Reference proteome</keyword>
<name>A0A917ZUY5_9ACTN</name>
<gene>
    <name evidence="1" type="ORF">GCM10012280_45520</name>
</gene>
<dbReference type="AlphaFoldDB" id="A0A917ZUY5"/>
<evidence type="ECO:0000313" key="2">
    <source>
        <dbReference type="Proteomes" id="UP000641932"/>
    </source>
</evidence>
<dbReference type="EMBL" id="BMMS01000020">
    <property type="protein sequence ID" value="GGO93303.1"/>
    <property type="molecule type" value="Genomic_DNA"/>
</dbReference>
<reference evidence="1" key="1">
    <citation type="journal article" date="2014" name="Int. J. Syst. Evol. Microbiol.">
        <title>Complete genome sequence of Corynebacterium casei LMG S-19264T (=DSM 44701T), isolated from a smear-ripened cheese.</title>
        <authorList>
            <consortium name="US DOE Joint Genome Institute (JGI-PGF)"/>
            <person name="Walter F."/>
            <person name="Albersmeier A."/>
            <person name="Kalinowski J."/>
            <person name="Ruckert C."/>
        </authorList>
    </citation>
    <scope>NUCLEOTIDE SEQUENCE</scope>
    <source>
        <strain evidence="1">CGMCC 4.7201</strain>
    </source>
</reference>
<dbReference type="RefSeq" id="WP_189133626.1">
    <property type="nucleotide sequence ID" value="NZ_BMMS01000020.1"/>
</dbReference>
<accession>A0A917ZUY5</accession>
<evidence type="ECO:0000313" key="1">
    <source>
        <dbReference type="EMBL" id="GGO93303.1"/>
    </source>
</evidence>
<dbReference type="Proteomes" id="UP000641932">
    <property type="component" value="Unassembled WGS sequence"/>
</dbReference>
<reference evidence="1" key="2">
    <citation type="submission" date="2020-09" db="EMBL/GenBank/DDBJ databases">
        <authorList>
            <person name="Sun Q."/>
            <person name="Zhou Y."/>
        </authorList>
    </citation>
    <scope>NUCLEOTIDE SEQUENCE</scope>
    <source>
        <strain evidence="1">CGMCC 4.7201</strain>
    </source>
</reference>
<comment type="caution">
    <text evidence="1">The sequence shown here is derived from an EMBL/GenBank/DDBJ whole genome shotgun (WGS) entry which is preliminary data.</text>
</comment>
<protein>
    <submittedName>
        <fullName evidence="1">Uncharacterized protein</fullName>
    </submittedName>
</protein>
<dbReference type="InterPro" id="IPR008949">
    <property type="entry name" value="Isoprenoid_synthase_dom_sf"/>
</dbReference>
<proteinExistence type="predicted"/>
<sequence>MWNIEHSLNADYATTAFPATHAATDIPRPAPSTAGWNAPGPGLWTEDTLEFFTELPITPGPISLSPLNDALVDQGIKWTHAFQPQCIDRAVYEYTALINLAFIACESRGSVIEQQQITDRSARILGISIAEALESILAPLADEPRKYFTDQLFATLYIALEKQKEIPTPYYLTWVNTLSSGYDDYIRLRNIDGGFGLAVVFRACMLERESATIDRRLLSATIEALILAYDCTSWPKHRSESESCNIVNYMTADAIPALVTRAGNIFNFLKRRPLAAPYERAYTEQIQAMYGLRVNNPRYPFAHEIQALALMGPHPHGSGQTSTWYRPTPAMTRSALLQDELETAQPDGGPGAP</sequence>
<dbReference type="SUPFAM" id="SSF48576">
    <property type="entry name" value="Terpenoid synthases"/>
    <property type="match status" value="1"/>
</dbReference>